<evidence type="ECO:0000313" key="7">
    <source>
        <dbReference type="EMBL" id="GGL43249.1"/>
    </source>
</evidence>
<evidence type="ECO:0000256" key="3">
    <source>
        <dbReference type="ARBA" id="ARBA00022801"/>
    </source>
</evidence>
<dbReference type="PROSITE" id="PS50249">
    <property type="entry name" value="MPN"/>
    <property type="match status" value="1"/>
</dbReference>
<gene>
    <name evidence="7" type="ORF">GCM10009037_28390</name>
</gene>
<proteinExistence type="predicted"/>
<dbReference type="GO" id="GO:0006508">
    <property type="term" value="P:proteolysis"/>
    <property type="evidence" value="ECO:0007669"/>
    <property type="project" value="UniProtKB-KW"/>
</dbReference>
<sequence>MAFGSRPVLGIAAETLDFALEAAEDSHPNEYLGVLRGTPAAEYDLDGDGDGDLITDVLFIPKTTSSPVQATLQSDLIPNDSHTVGTIHSHPNGVLRPSDADRQMFGRGSVHVILGAPYERDCWRAFDREGEPTTLDVYDVALPAPEDFFDFTQADIDAELEEEDRL</sequence>
<dbReference type="EMBL" id="BMPF01000006">
    <property type="protein sequence ID" value="GGL43249.1"/>
    <property type="molecule type" value="Genomic_DNA"/>
</dbReference>
<feature type="domain" description="MPN" evidence="6">
    <location>
        <begin position="9"/>
        <end position="132"/>
    </location>
</feature>
<dbReference type="Pfam" id="PF14464">
    <property type="entry name" value="Prok-JAB"/>
    <property type="match status" value="1"/>
</dbReference>
<dbReference type="GO" id="GO:0046872">
    <property type="term" value="F:metal ion binding"/>
    <property type="evidence" value="ECO:0007669"/>
    <property type="project" value="UniProtKB-KW"/>
</dbReference>
<evidence type="ECO:0000256" key="2">
    <source>
        <dbReference type="ARBA" id="ARBA00022723"/>
    </source>
</evidence>
<dbReference type="SUPFAM" id="SSF102712">
    <property type="entry name" value="JAB1/MPN domain"/>
    <property type="match status" value="1"/>
</dbReference>
<keyword evidence="5" id="KW-0482">Metalloprotease</keyword>
<evidence type="ECO:0000259" key="6">
    <source>
        <dbReference type="PROSITE" id="PS50249"/>
    </source>
</evidence>
<accession>A0A830FFY5</accession>
<evidence type="ECO:0000256" key="1">
    <source>
        <dbReference type="ARBA" id="ARBA00022670"/>
    </source>
</evidence>
<keyword evidence="1" id="KW-0645">Protease</keyword>
<dbReference type="CDD" id="cd08072">
    <property type="entry name" value="MPN_archaeal"/>
    <property type="match status" value="1"/>
</dbReference>
<dbReference type="InterPro" id="IPR028090">
    <property type="entry name" value="JAB_dom_prok"/>
</dbReference>
<dbReference type="OrthoDB" id="4612at2157"/>
<name>A0A830FFY5_9EURY</name>
<keyword evidence="3" id="KW-0378">Hydrolase</keyword>
<evidence type="ECO:0000313" key="8">
    <source>
        <dbReference type="Proteomes" id="UP000628840"/>
    </source>
</evidence>
<protein>
    <recommendedName>
        <fullName evidence="6">MPN domain-containing protein</fullName>
    </recommendedName>
</protein>
<dbReference type="AlphaFoldDB" id="A0A830FFY5"/>
<organism evidence="7 8">
    <name type="scientific">Halarchaeum grantii</name>
    <dbReference type="NCBI Taxonomy" id="1193105"/>
    <lineage>
        <taxon>Archaea</taxon>
        <taxon>Methanobacteriati</taxon>
        <taxon>Methanobacteriota</taxon>
        <taxon>Stenosarchaea group</taxon>
        <taxon>Halobacteria</taxon>
        <taxon>Halobacteriales</taxon>
        <taxon>Halobacteriaceae</taxon>
    </lineage>
</organism>
<keyword evidence="4" id="KW-0862">Zinc</keyword>
<comment type="caution">
    <text evidence="7">The sequence shown here is derived from an EMBL/GenBank/DDBJ whole genome shotgun (WGS) entry which is preliminary data.</text>
</comment>
<dbReference type="Proteomes" id="UP000628840">
    <property type="component" value="Unassembled WGS sequence"/>
</dbReference>
<dbReference type="Gene3D" id="3.40.140.10">
    <property type="entry name" value="Cytidine Deaminase, domain 2"/>
    <property type="match status" value="1"/>
</dbReference>
<dbReference type="RefSeq" id="WP_188884343.1">
    <property type="nucleotide sequence ID" value="NZ_BMPF01000006.1"/>
</dbReference>
<evidence type="ECO:0000256" key="4">
    <source>
        <dbReference type="ARBA" id="ARBA00022833"/>
    </source>
</evidence>
<dbReference type="InterPro" id="IPR037518">
    <property type="entry name" value="MPN"/>
</dbReference>
<keyword evidence="2" id="KW-0479">Metal-binding</keyword>
<reference evidence="7 8" key="1">
    <citation type="journal article" date="2019" name="Int. J. Syst. Evol. Microbiol.">
        <title>The Global Catalogue of Microorganisms (GCM) 10K type strain sequencing project: providing services to taxonomists for standard genome sequencing and annotation.</title>
        <authorList>
            <consortium name="The Broad Institute Genomics Platform"/>
            <consortium name="The Broad Institute Genome Sequencing Center for Infectious Disease"/>
            <person name="Wu L."/>
            <person name="Ma J."/>
        </authorList>
    </citation>
    <scope>NUCLEOTIDE SEQUENCE [LARGE SCALE GENOMIC DNA]</scope>
    <source>
        <strain evidence="7 8">JCM 19585</strain>
    </source>
</reference>
<dbReference type="GO" id="GO:0008237">
    <property type="term" value="F:metallopeptidase activity"/>
    <property type="evidence" value="ECO:0007669"/>
    <property type="project" value="UniProtKB-KW"/>
</dbReference>
<evidence type="ECO:0000256" key="5">
    <source>
        <dbReference type="ARBA" id="ARBA00023049"/>
    </source>
</evidence>
<keyword evidence="8" id="KW-1185">Reference proteome</keyword>